<dbReference type="Pfam" id="PF22768">
    <property type="entry name" value="SPP1_Dit"/>
    <property type="match status" value="1"/>
</dbReference>
<dbReference type="InterPro" id="IPR054738">
    <property type="entry name" value="Siphovirus-type_tail_C"/>
</dbReference>
<organism evidence="2 3">
    <name type="scientific">Streptosporangium becharense</name>
    <dbReference type="NCBI Taxonomy" id="1816182"/>
    <lineage>
        <taxon>Bacteria</taxon>
        <taxon>Bacillati</taxon>
        <taxon>Actinomycetota</taxon>
        <taxon>Actinomycetes</taxon>
        <taxon>Streptosporangiales</taxon>
        <taxon>Streptosporangiaceae</taxon>
        <taxon>Streptosporangium</taxon>
    </lineage>
</organism>
<dbReference type="EMBL" id="JACHMP010000002">
    <property type="protein sequence ID" value="MBB5823769.1"/>
    <property type="molecule type" value="Genomic_DNA"/>
</dbReference>
<dbReference type="RefSeq" id="WP_184538066.1">
    <property type="nucleotide sequence ID" value="NZ_JACHMP010000002.1"/>
</dbReference>
<comment type="caution">
    <text evidence="2">The sequence shown here is derived from an EMBL/GenBank/DDBJ whole genome shotgun (WGS) entry which is preliminary data.</text>
</comment>
<gene>
    <name evidence="2" type="ORF">F4562_006918</name>
</gene>
<reference evidence="2 3" key="1">
    <citation type="submission" date="2020-08" db="EMBL/GenBank/DDBJ databases">
        <title>Sequencing the genomes of 1000 actinobacteria strains.</title>
        <authorList>
            <person name="Klenk H.-P."/>
        </authorList>
    </citation>
    <scope>NUCLEOTIDE SEQUENCE [LARGE SCALE GENOMIC DNA]</scope>
    <source>
        <strain evidence="2 3">DSM 46887</strain>
    </source>
</reference>
<keyword evidence="3" id="KW-1185">Reference proteome</keyword>
<dbReference type="Proteomes" id="UP000540685">
    <property type="component" value="Unassembled WGS sequence"/>
</dbReference>
<proteinExistence type="predicted"/>
<protein>
    <recommendedName>
        <fullName evidence="1">Siphovirus-type tail component C-terminal domain-containing protein</fullName>
    </recommendedName>
</protein>
<dbReference type="Gene3D" id="2.60.120.860">
    <property type="match status" value="1"/>
</dbReference>
<evidence type="ECO:0000313" key="2">
    <source>
        <dbReference type="EMBL" id="MBB5823769.1"/>
    </source>
</evidence>
<feature type="domain" description="Siphovirus-type tail component C-terminal" evidence="1">
    <location>
        <begin position="184"/>
        <end position="282"/>
    </location>
</feature>
<sequence length="287" mass="30242">MADLSDYQIDWNGFLFGAGTSYELVRLDGWIDSPGLTNGSAPRTARHGSWPGGMRGQARTVTATLEIAAGEAMGEAIRALRAATPIVRSAVQAPLAIRCDGETLVVGAQFAGRVVPIDQPYSMGYAPKAVLQWFCADPRLYEPVEQSVTIGAPAGGSGGLAYPLAYPLVYGTAPVPNTATCVNTGNAETNPVVTFIGPLTTPRLVNSTTTRALVFDLDLDDGQTLIVDTDRGTVLLNGTTDRRNTRSNLGVPIEYFELDPGPNDLSLLAEASGPGAQATVRWKSASM</sequence>
<evidence type="ECO:0000313" key="3">
    <source>
        <dbReference type="Proteomes" id="UP000540685"/>
    </source>
</evidence>
<accession>A0A7W9MKP7</accession>
<evidence type="ECO:0000259" key="1">
    <source>
        <dbReference type="Pfam" id="PF22768"/>
    </source>
</evidence>
<dbReference type="AlphaFoldDB" id="A0A7W9MKP7"/>
<name>A0A7W9MKP7_9ACTN</name>